<evidence type="ECO:0008006" key="3">
    <source>
        <dbReference type="Google" id="ProtNLM"/>
    </source>
</evidence>
<reference evidence="1 2" key="1">
    <citation type="submission" date="2017-07" db="EMBL/GenBank/DDBJ databases">
        <title>Streptococcus pluranimalium as cause of bovine abortion.</title>
        <authorList>
            <person name="Rodriguez Campos S."/>
            <person name="Gobeli Brawand S."/>
            <person name="Brodard I."/>
            <person name="Rychener L."/>
            <person name="Perreten V."/>
        </authorList>
    </citation>
    <scope>NUCLEOTIDE SEQUENCE [LARGE SCALE GENOMIC DNA]</scope>
    <source>
        <strain evidence="1 2">14A0014</strain>
    </source>
</reference>
<accession>A0A345VLR8</accession>
<dbReference type="AlphaFoldDB" id="A0A345VLR8"/>
<proteinExistence type="predicted"/>
<gene>
    <name evidence="1" type="ORF">Sp14A_17630</name>
</gene>
<dbReference type="EMBL" id="CP022601">
    <property type="protein sequence ID" value="AXJ13670.1"/>
    <property type="molecule type" value="Genomic_DNA"/>
</dbReference>
<dbReference type="Proteomes" id="UP000255411">
    <property type="component" value="Chromosome"/>
</dbReference>
<evidence type="ECO:0000313" key="2">
    <source>
        <dbReference type="Proteomes" id="UP000255411"/>
    </source>
</evidence>
<name>A0A345VLR8_9STRE</name>
<dbReference type="RefSeq" id="WP_115130692.1">
    <property type="nucleotide sequence ID" value="NZ_CP022601.1"/>
</dbReference>
<sequence length="61" mass="6948">MIITLSQAKAIRRKQADLQLTALKAGNQIGVSQVTFRKLRRGGEVRPTVYQKAMEWLAEDY</sequence>
<organism evidence="1 2">
    <name type="scientific">Streptococcus pluranimalium</name>
    <dbReference type="NCBI Taxonomy" id="82348"/>
    <lineage>
        <taxon>Bacteria</taxon>
        <taxon>Bacillati</taxon>
        <taxon>Bacillota</taxon>
        <taxon>Bacilli</taxon>
        <taxon>Lactobacillales</taxon>
        <taxon>Streptococcaceae</taxon>
        <taxon>Streptococcus</taxon>
    </lineage>
</organism>
<protein>
    <recommendedName>
        <fullName evidence="3">Repressor</fullName>
    </recommendedName>
</protein>
<evidence type="ECO:0000313" key="1">
    <source>
        <dbReference type="EMBL" id="AXJ13670.1"/>
    </source>
</evidence>